<keyword evidence="5 8" id="KW-1133">Transmembrane helix</keyword>
<feature type="domain" description="CSC1/OSCA1-like cytosolic" evidence="11">
    <location>
        <begin position="203"/>
        <end position="425"/>
    </location>
</feature>
<evidence type="ECO:0000256" key="3">
    <source>
        <dbReference type="ARBA" id="ARBA00022448"/>
    </source>
</evidence>
<keyword evidence="3" id="KW-0813">Transport</keyword>
<feature type="region of interest" description="Disordered" evidence="7">
    <location>
        <begin position="275"/>
        <end position="337"/>
    </location>
</feature>
<evidence type="ECO:0000256" key="7">
    <source>
        <dbReference type="SAM" id="MobiDB-lite"/>
    </source>
</evidence>
<feature type="compositionally biased region" description="Basic residues" evidence="7">
    <location>
        <begin position="879"/>
        <end position="893"/>
    </location>
</feature>
<keyword evidence="4 8" id="KW-0812">Transmembrane</keyword>
<dbReference type="Pfam" id="PF13967">
    <property type="entry name" value="RSN1_TM"/>
    <property type="match status" value="1"/>
</dbReference>
<evidence type="ECO:0000256" key="5">
    <source>
        <dbReference type="ARBA" id="ARBA00022989"/>
    </source>
</evidence>
<feature type="compositionally biased region" description="Polar residues" evidence="7">
    <location>
        <begin position="851"/>
        <end position="865"/>
    </location>
</feature>
<feature type="compositionally biased region" description="Polar residues" evidence="7">
    <location>
        <begin position="295"/>
        <end position="310"/>
    </location>
</feature>
<feature type="compositionally biased region" description="Acidic residues" evidence="7">
    <location>
        <begin position="984"/>
        <end position="999"/>
    </location>
</feature>
<feature type="compositionally biased region" description="Basic and acidic residues" evidence="7">
    <location>
        <begin position="894"/>
        <end position="913"/>
    </location>
</feature>
<feature type="region of interest" description="Disordered" evidence="7">
    <location>
        <begin position="851"/>
        <end position="1051"/>
    </location>
</feature>
<evidence type="ECO:0000259" key="9">
    <source>
        <dbReference type="Pfam" id="PF02714"/>
    </source>
</evidence>
<dbReference type="PANTHER" id="PTHR13018:SF5">
    <property type="entry name" value="RE44586P"/>
    <property type="match status" value="1"/>
</dbReference>
<sequence length="1051" mass="117935">MSEFWPLVINNGSKDPAPGIPSDDRFEGPWFQTQTKLKDFFPSEAHLHDPRGFFSWILPTLRTSEFTVLQCVGLDACVLLSFFKMSFFFFLTCALAAAGVLMPFNLKVHGSVDSEPDDDTDDPTKNMTLSALSMLASMRKKPSQPKEPSFLDILTDPTTSLSLHLLFTYLFTVSALFFAYRNFNKFIQNRQLSALELVHSISARTVLIQNIPAWLRGERALSEYFENMGWGVESVSVCRGISPLEDVLETRTKMLMSLEEAWVDFVGNPSVVPRSQYASRAPSPLPSGSRAENMDGSSATAADSVPPSTHQHSDDMESRSGLSAKGKRLEIPGRKRPTVRKGGNNWAFWREKVDAIEYWEEEFVKADEAVRKKRRSGKFKADGAAFVTFESMADAQIAAQVVHASRPDQLLTCQAPEPRDVVWPNVGKSENNRWIRDVLIMTFMAALLIFWQVPVSLLTSLLHYEEIQKWLPWLAKLIDKSEHLRALVQNTLPSMALIGFNAVLPFLLEALCYSQGIQARSWIEYSLLKKYYLFLLISVIFVWNITNTYWALVLDWAGTPTKIPERLAKSLGAGLARNFFMSYVMLQGLGIMPFQLLNIGTVLSLGFYRAFYTKTPRDFAELNAPPMLNYGTVYPQAILVFTVTLMYSVISPLVLVFGAIYFGMGYLVYKYKLLFVFYKPYESSGQAWPITFSRLLLGVMLFQIFMAGLFLLQRAYIISGLMIPLLSLTLVWSFQIYKLYQPLCQSVSLSLIADVQKGESAENVLKVRSERSRMEQAEITRSQCNLNRRRYAVNQEDLYLAPADDRTDYSQPPMSSYFPGVLNTGRKRYAHPALAGVLPFPWLPLKPGESTMSQTEVEQNPSNNDSKQKGSVVLSFGRKVQKLGKKAAGNKRKSFTDGPHEDSGAQLKDRNESLDVNGKRSNTRKSSGTANAQDPSSSAAGNTGKTADRVGLPLDDDERNPWLDNPRQDFLRRNSLGVPGMHYDEDDSDDGSEEPDDETSTLAADENSPLVGDQGRYRPYFPHPERRRAFSTSSAHPSRSTSDPVGPPSGV</sequence>
<dbReference type="PANTHER" id="PTHR13018">
    <property type="entry name" value="PROBABLE MEMBRANE PROTEIN DUF221-RELATED"/>
    <property type="match status" value="1"/>
</dbReference>
<evidence type="ECO:0000256" key="8">
    <source>
        <dbReference type="SAM" id="Phobius"/>
    </source>
</evidence>
<evidence type="ECO:0000256" key="4">
    <source>
        <dbReference type="ARBA" id="ARBA00022692"/>
    </source>
</evidence>
<feature type="compositionally biased region" description="Polar residues" evidence="7">
    <location>
        <begin position="924"/>
        <end position="945"/>
    </location>
</feature>
<dbReference type="InterPro" id="IPR003864">
    <property type="entry name" value="CSC1/OSCA1-like_7TM"/>
</dbReference>
<evidence type="ECO:0000259" key="11">
    <source>
        <dbReference type="Pfam" id="PF14703"/>
    </source>
</evidence>
<feature type="transmembrane region" description="Helical" evidence="8">
    <location>
        <begin position="584"/>
        <end position="608"/>
    </location>
</feature>
<feature type="transmembrane region" description="Helical" evidence="8">
    <location>
        <begin position="637"/>
        <end position="667"/>
    </location>
</feature>
<evidence type="ECO:0000313" key="12">
    <source>
        <dbReference type="EMBL" id="CDZ98226.1"/>
    </source>
</evidence>
<feature type="transmembrane region" description="Helical" evidence="8">
    <location>
        <begin position="87"/>
        <end position="106"/>
    </location>
</feature>
<evidence type="ECO:0000256" key="6">
    <source>
        <dbReference type="ARBA" id="ARBA00023136"/>
    </source>
</evidence>
<feature type="transmembrane region" description="Helical" evidence="8">
    <location>
        <begin position="492"/>
        <end position="511"/>
    </location>
</feature>
<evidence type="ECO:0000259" key="10">
    <source>
        <dbReference type="Pfam" id="PF13967"/>
    </source>
</evidence>
<dbReference type="EMBL" id="LN483326">
    <property type="protein sequence ID" value="CDZ98226.1"/>
    <property type="molecule type" value="Genomic_DNA"/>
</dbReference>
<dbReference type="InterPro" id="IPR045122">
    <property type="entry name" value="Csc1-like"/>
</dbReference>
<feature type="domain" description="CSC1/OSCA1-like 7TM region" evidence="9">
    <location>
        <begin position="437"/>
        <end position="710"/>
    </location>
</feature>
<reference evidence="12" key="1">
    <citation type="submission" date="2014-08" db="EMBL/GenBank/DDBJ databases">
        <authorList>
            <person name="Sharma Rahul"/>
            <person name="Thines Marco"/>
        </authorList>
    </citation>
    <scope>NUCLEOTIDE SEQUENCE</scope>
</reference>
<keyword evidence="6 8" id="KW-0472">Membrane</keyword>
<comment type="similarity">
    <text evidence="2">Belongs to the CSC1 (TC 1.A.17) family.</text>
</comment>
<accession>A0A0F7SH70</accession>
<evidence type="ECO:0000256" key="2">
    <source>
        <dbReference type="ARBA" id="ARBA00007779"/>
    </source>
</evidence>
<comment type="subcellular location">
    <subcellularLocation>
        <location evidence="1">Membrane</location>
        <topology evidence="1">Multi-pass membrane protein</topology>
    </subcellularLocation>
</comment>
<dbReference type="AlphaFoldDB" id="A0A0F7SH70"/>
<feature type="compositionally biased region" description="Low complexity" evidence="7">
    <location>
        <begin position="1031"/>
        <end position="1042"/>
    </location>
</feature>
<feature type="transmembrane region" description="Helical" evidence="8">
    <location>
        <begin position="161"/>
        <end position="180"/>
    </location>
</feature>
<dbReference type="Pfam" id="PF14703">
    <property type="entry name" value="PHM7_cyt"/>
    <property type="match status" value="1"/>
</dbReference>
<dbReference type="GO" id="GO:0005227">
    <property type="term" value="F:calcium-activated cation channel activity"/>
    <property type="evidence" value="ECO:0007669"/>
    <property type="project" value="InterPro"/>
</dbReference>
<feature type="transmembrane region" description="Helical" evidence="8">
    <location>
        <begin position="531"/>
        <end position="552"/>
    </location>
</feature>
<protein>
    <submittedName>
        <fullName evidence="12">Uncharacterized conserved protein</fullName>
    </submittedName>
</protein>
<dbReference type="InterPro" id="IPR027815">
    <property type="entry name" value="CSC1/OSCA1-like_cyt"/>
</dbReference>
<feature type="transmembrane region" description="Helical" evidence="8">
    <location>
        <begin position="716"/>
        <end position="737"/>
    </location>
</feature>
<proteinExistence type="inferred from homology"/>
<evidence type="ECO:0000256" key="1">
    <source>
        <dbReference type="ARBA" id="ARBA00004141"/>
    </source>
</evidence>
<feature type="domain" description="CSC1/OSCA1-like N-terminal transmembrane" evidence="10">
    <location>
        <begin position="32"/>
        <end position="182"/>
    </location>
</feature>
<name>A0A0F7SH70_PHARH</name>
<organism evidence="12">
    <name type="scientific">Phaffia rhodozyma</name>
    <name type="common">Yeast</name>
    <name type="synonym">Xanthophyllomyces dendrorhous</name>
    <dbReference type="NCBI Taxonomy" id="264483"/>
    <lineage>
        <taxon>Eukaryota</taxon>
        <taxon>Fungi</taxon>
        <taxon>Dikarya</taxon>
        <taxon>Basidiomycota</taxon>
        <taxon>Agaricomycotina</taxon>
        <taxon>Tremellomycetes</taxon>
        <taxon>Cystofilobasidiales</taxon>
        <taxon>Mrakiaceae</taxon>
        <taxon>Phaffia</taxon>
    </lineage>
</organism>
<dbReference type="InterPro" id="IPR032880">
    <property type="entry name" value="CSC1/OSCA1-like_N"/>
</dbReference>
<dbReference type="Pfam" id="PF02714">
    <property type="entry name" value="RSN1_7TM"/>
    <property type="match status" value="1"/>
</dbReference>
<dbReference type="GO" id="GO:0005886">
    <property type="term" value="C:plasma membrane"/>
    <property type="evidence" value="ECO:0007669"/>
    <property type="project" value="TreeGrafter"/>
</dbReference>
<feature type="transmembrane region" description="Helical" evidence="8">
    <location>
        <begin position="438"/>
        <end position="464"/>
    </location>
</feature>
<feature type="transmembrane region" description="Helical" evidence="8">
    <location>
        <begin position="687"/>
        <end position="709"/>
    </location>
</feature>